<dbReference type="GO" id="GO:0003677">
    <property type="term" value="F:DNA binding"/>
    <property type="evidence" value="ECO:0007669"/>
    <property type="project" value="InterPro"/>
</dbReference>
<dbReference type="GO" id="GO:0006265">
    <property type="term" value="P:DNA topological change"/>
    <property type="evidence" value="ECO:0007669"/>
    <property type="project" value="InterPro"/>
</dbReference>
<dbReference type="InterPro" id="IPR011856">
    <property type="entry name" value="tRNA_endonuc-like_dom_sf"/>
</dbReference>
<dbReference type="EMBL" id="SMDR01000001">
    <property type="protein sequence ID" value="TNJ34832.1"/>
    <property type="molecule type" value="Genomic_DNA"/>
</dbReference>
<dbReference type="Pfam" id="PF01396">
    <property type="entry name" value="Zn_ribbon_Top1"/>
    <property type="match status" value="1"/>
</dbReference>
<dbReference type="GO" id="GO:0009307">
    <property type="term" value="P:DNA restriction-modification system"/>
    <property type="evidence" value="ECO:0007669"/>
    <property type="project" value="InterPro"/>
</dbReference>
<dbReference type="GO" id="GO:0005694">
    <property type="term" value="C:chromosome"/>
    <property type="evidence" value="ECO:0007669"/>
    <property type="project" value="InterPro"/>
</dbReference>
<comment type="caution">
    <text evidence="4">The sequence shown here is derived from an EMBL/GenBank/DDBJ whole genome shotgun (WGS) entry which is preliminary data.</text>
</comment>
<gene>
    <name evidence="4" type="ORF">E1B00_03355</name>
</gene>
<name>A0A5C4RV76_9GAMM</name>
<evidence type="ECO:0000313" key="4">
    <source>
        <dbReference type="EMBL" id="TNJ34832.1"/>
    </source>
</evidence>
<keyword evidence="1" id="KW-0812">Transmembrane</keyword>
<dbReference type="SUPFAM" id="SSF57783">
    <property type="entry name" value="Zinc beta-ribbon"/>
    <property type="match status" value="1"/>
</dbReference>
<reference evidence="4 5" key="1">
    <citation type="submission" date="2019-03" db="EMBL/GenBank/DDBJ databases">
        <title>Arenimonas daejeonensis sp. nov., isolated from compost.</title>
        <authorList>
            <person name="Jeon C.O."/>
        </authorList>
    </citation>
    <scope>NUCLEOTIDE SEQUENCE [LARGE SCALE GENOMIC DNA]</scope>
    <source>
        <strain evidence="4 5">R29</strain>
    </source>
</reference>
<dbReference type="GO" id="GO:0015666">
    <property type="term" value="F:restriction endodeoxyribonuclease activity"/>
    <property type="evidence" value="ECO:0007669"/>
    <property type="project" value="TreeGrafter"/>
</dbReference>
<feature type="domain" description="Restriction endonuclease type IV Mrr" evidence="3">
    <location>
        <begin position="99"/>
        <end position="209"/>
    </location>
</feature>
<proteinExistence type="predicted"/>
<dbReference type="SUPFAM" id="SSF52980">
    <property type="entry name" value="Restriction endonuclease-like"/>
    <property type="match status" value="1"/>
</dbReference>
<sequence>MAARRRTSGLEALAAMPWPVGIGLGIAGFLLVRYGAPWYFSQDSSAISKAFAQGLANGPVQVFSWVVLLICWLGAGLSYIKQRQRARLFDAQSKTLELSALSWRQFESLVAEWFHRQGYQVVETGGGGPDGGIDLILRKGGRKELVQCKHWKRRQVSVTTVREMWGLLQHHQADGVWIVCTGEFTADAATFAAGKPVHLVTGAQLGSLMQEISAGAQPSPFSEEVPAPSLTCPRCGRGMVERQNRRTGDRFFGCETYPACKGTSAKP</sequence>
<feature type="domain" description="DNA topoisomerase type IA zn finger" evidence="2">
    <location>
        <begin position="231"/>
        <end position="264"/>
    </location>
</feature>
<keyword evidence="1" id="KW-0472">Membrane</keyword>
<dbReference type="InterPro" id="IPR052906">
    <property type="entry name" value="Type_IV_Methyl-Rstrct_Enzyme"/>
</dbReference>
<dbReference type="AlphaFoldDB" id="A0A5C4RV76"/>
<accession>A0A5C4RV76</accession>
<keyword evidence="4" id="KW-0540">Nuclease</keyword>
<dbReference type="InterPro" id="IPR007560">
    <property type="entry name" value="Restrct_endonuc_IV_Mrr"/>
</dbReference>
<dbReference type="Gene3D" id="3.30.65.10">
    <property type="entry name" value="Bacterial Topoisomerase I, domain 1"/>
    <property type="match status" value="1"/>
</dbReference>
<dbReference type="InterPro" id="IPR013498">
    <property type="entry name" value="Topo_IA_Znf"/>
</dbReference>
<dbReference type="Pfam" id="PF04471">
    <property type="entry name" value="Mrr_cat"/>
    <property type="match status" value="1"/>
</dbReference>
<keyword evidence="4" id="KW-0378">Hydrolase</keyword>
<dbReference type="GO" id="GO:0003916">
    <property type="term" value="F:DNA topoisomerase activity"/>
    <property type="evidence" value="ECO:0007669"/>
    <property type="project" value="InterPro"/>
</dbReference>
<dbReference type="RefSeq" id="WP_139445690.1">
    <property type="nucleotide sequence ID" value="NZ_SMDR01000001.1"/>
</dbReference>
<keyword evidence="1" id="KW-1133">Transmembrane helix</keyword>
<dbReference type="Proteomes" id="UP000305760">
    <property type="component" value="Unassembled WGS sequence"/>
</dbReference>
<evidence type="ECO:0000259" key="2">
    <source>
        <dbReference type="Pfam" id="PF01396"/>
    </source>
</evidence>
<dbReference type="PANTHER" id="PTHR30015:SF7">
    <property type="entry name" value="TYPE IV METHYL-DIRECTED RESTRICTION ENZYME ECOKMRR"/>
    <property type="match status" value="1"/>
</dbReference>
<evidence type="ECO:0000313" key="5">
    <source>
        <dbReference type="Proteomes" id="UP000305760"/>
    </source>
</evidence>
<feature type="transmembrane region" description="Helical" evidence="1">
    <location>
        <begin position="62"/>
        <end position="80"/>
    </location>
</feature>
<protein>
    <submittedName>
        <fullName evidence="4">Restriction endonuclease</fullName>
    </submittedName>
</protein>
<evidence type="ECO:0000259" key="3">
    <source>
        <dbReference type="Pfam" id="PF04471"/>
    </source>
</evidence>
<feature type="transmembrane region" description="Helical" evidence="1">
    <location>
        <begin position="12"/>
        <end position="32"/>
    </location>
</feature>
<dbReference type="Gene3D" id="3.40.1350.10">
    <property type="match status" value="1"/>
</dbReference>
<dbReference type="PANTHER" id="PTHR30015">
    <property type="entry name" value="MRR RESTRICTION SYSTEM PROTEIN"/>
    <property type="match status" value="1"/>
</dbReference>
<evidence type="ECO:0000256" key="1">
    <source>
        <dbReference type="SAM" id="Phobius"/>
    </source>
</evidence>
<dbReference type="OrthoDB" id="5782056at2"/>
<organism evidence="4 5">
    <name type="scientific">Arenimonas terrae</name>
    <dbReference type="NCBI Taxonomy" id="2546226"/>
    <lineage>
        <taxon>Bacteria</taxon>
        <taxon>Pseudomonadati</taxon>
        <taxon>Pseudomonadota</taxon>
        <taxon>Gammaproteobacteria</taxon>
        <taxon>Lysobacterales</taxon>
        <taxon>Lysobacteraceae</taxon>
        <taxon>Arenimonas</taxon>
    </lineage>
</organism>
<keyword evidence="5" id="KW-1185">Reference proteome</keyword>
<keyword evidence="4" id="KW-0255">Endonuclease</keyword>
<dbReference type="InterPro" id="IPR011335">
    <property type="entry name" value="Restrct_endonuc-II-like"/>
</dbReference>